<evidence type="ECO:0000259" key="4">
    <source>
        <dbReference type="PROSITE" id="PS50893"/>
    </source>
</evidence>
<dbReference type="GO" id="GO:0098796">
    <property type="term" value="C:membrane protein complex"/>
    <property type="evidence" value="ECO:0007669"/>
    <property type="project" value="UniProtKB-ARBA"/>
</dbReference>
<organism evidence="5 6">
    <name type="scientific">Thermacetogenium phaeum (strain ATCC BAA-254 / DSM 26808 / PB)</name>
    <dbReference type="NCBI Taxonomy" id="1089553"/>
    <lineage>
        <taxon>Bacteria</taxon>
        <taxon>Bacillati</taxon>
        <taxon>Bacillota</taxon>
        <taxon>Clostridia</taxon>
        <taxon>Thermoanaerobacterales</taxon>
        <taxon>Thermoanaerobacteraceae</taxon>
        <taxon>Thermacetogenium</taxon>
    </lineage>
</organism>
<dbReference type="InterPro" id="IPR003593">
    <property type="entry name" value="AAA+_ATPase"/>
</dbReference>
<dbReference type="AlphaFoldDB" id="K4LKP6"/>
<feature type="domain" description="ABC transporter" evidence="4">
    <location>
        <begin position="10"/>
        <end position="234"/>
    </location>
</feature>
<dbReference type="CDD" id="cd03255">
    <property type="entry name" value="ABC_MJ0796_LolCDE_FtsE"/>
    <property type="match status" value="1"/>
</dbReference>
<dbReference type="InterPro" id="IPR017871">
    <property type="entry name" value="ABC_transporter-like_CS"/>
</dbReference>
<dbReference type="eggNOG" id="COG1136">
    <property type="taxonomic scope" value="Bacteria"/>
</dbReference>
<dbReference type="PANTHER" id="PTHR24220:SF86">
    <property type="entry name" value="ABC TRANSPORTER ABCH.1"/>
    <property type="match status" value="1"/>
</dbReference>
<dbReference type="SMART" id="SM00382">
    <property type="entry name" value="AAA"/>
    <property type="match status" value="1"/>
</dbReference>
<sequence length="235" mass="25988">MSKSPNKWIIDARNIVKVYQSGSEELKVLDNISLTVQENDFVAILGPSGSGKSTLLNILGCLDLPTSGQYFLDGIDVLKARDNQLAEIRNKKVGFVFQQFNLLPRLTVLQNVTLPLLYRGVNEDEAVASAKEKLKQLGLDHRLDHRPSQLSGGEQQRVAIARAIIGSPRLILADEPTGNLDSKSRENVMEIFQELDGQGNTIVMITHDPEVAERAKKVLYIRDGKILESDRKSGG</sequence>
<dbReference type="SUPFAM" id="SSF52540">
    <property type="entry name" value="P-loop containing nucleoside triphosphate hydrolases"/>
    <property type="match status" value="1"/>
</dbReference>
<dbReference type="PROSITE" id="PS00211">
    <property type="entry name" value="ABC_TRANSPORTER_1"/>
    <property type="match status" value="1"/>
</dbReference>
<dbReference type="GO" id="GO:0005886">
    <property type="term" value="C:plasma membrane"/>
    <property type="evidence" value="ECO:0007669"/>
    <property type="project" value="TreeGrafter"/>
</dbReference>
<dbReference type="FunFam" id="3.40.50.300:FF:000032">
    <property type="entry name" value="Export ABC transporter ATP-binding protein"/>
    <property type="match status" value="1"/>
</dbReference>
<evidence type="ECO:0000256" key="3">
    <source>
        <dbReference type="ARBA" id="ARBA00022840"/>
    </source>
</evidence>
<reference evidence="5 6" key="1">
    <citation type="journal article" date="2012" name="BMC Genomics">
        <title>Genome-guided analysis of physiological and morphological traits of the fermentative acetate oxidizer Thermacetogenium phaeum.</title>
        <authorList>
            <person name="Oehler D."/>
            <person name="Poehlein A."/>
            <person name="Leimbach A."/>
            <person name="Muller N."/>
            <person name="Daniel R."/>
            <person name="Gottschalk G."/>
            <person name="Schink B."/>
        </authorList>
    </citation>
    <scope>NUCLEOTIDE SEQUENCE [LARGE SCALE GENOMIC DNA]</scope>
    <source>
        <strain evidence="6">ATCC BAA-254 / DSM 26808 / PB</strain>
    </source>
</reference>
<proteinExistence type="predicted"/>
<keyword evidence="6" id="KW-1185">Reference proteome</keyword>
<evidence type="ECO:0000256" key="1">
    <source>
        <dbReference type="ARBA" id="ARBA00022448"/>
    </source>
</evidence>
<dbReference type="RefSeq" id="WP_015051415.1">
    <property type="nucleotide sequence ID" value="NC_018870.1"/>
</dbReference>
<keyword evidence="1" id="KW-0813">Transport</keyword>
<keyword evidence="3" id="KW-0067">ATP-binding</keyword>
<dbReference type="Proteomes" id="UP000000467">
    <property type="component" value="Chromosome"/>
</dbReference>
<dbReference type="EMBL" id="CP003732">
    <property type="protein sequence ID" value="AFV12550.1"/>
    <property type="molecule type" value="Genomic_DNA"/>
</dbReference>
<protein>
    <submittedName>
        <fullName evidence="5">ABC-type antimicrobial peptide transport system, ATPase component</fullName>
    </submittedName>
</protein>
<dbReference type="GO" id="GO:0022857">
    <property type="term" value="F:transmembrane transporter activity"/>
    <property type="evidence" value="ECO:0007669"/>
    <property type="project" value="TreeGrafter"/>
</dbReference>
<dbReference type="InterPro" id="IPR015854">
    <property type="entry name" value="ABC_transpr_LolD-like"/>
</dbReference>
<dbReference type="Gene3D" id="3.40.50.300">
    <property type="entry name" value="P-loop containing nucleotide triphosphate hydrolases"/>
    <property type="match status" value="1"/>
</dbReference>
<evidence type="ECO:0000313" key="5">
    <source>
        <dbReference type="EMBL" id="AFV12550.1"/>
    </source>
</evidence>
<keyword evidence="2" id="KW-0547">Nucleotide-binding</keyword>
<dbReference type="InterPro" id="IPR003439">
    <property type="entry name" value="ABC_transporter-like_ATP-bd"/>
</dbReference>
<dbReference type="PROSITE" id="PS50893">
    <property type="entry name" value="ABC_TRANSPORTER_2"/>
    <property type="match status" value="1"/>
</dbReference>
<dbReference type="InterPro" id="IPR017911">
    <property type="entry name" value="MacB-like_ATP-bd"/>
</dbReference>
<dbReference type="PANTHER" id="PTHR24220">
    <property type="entry name" value="IMPORT ATP-BINDING PROTEIN"/>
    <property type="match status" value="1"/>
</dbReference>
<dbReference type="Pfam" id="PF00005">
    <property type="entry name" value="ABC_tran"/>
    <property type="match status" value="1"/>
</dbReference>
<dbReference type="GO" id="GO:0016887">
    <property type="term" value="F:ATP hydrolysis activity"/>
    <property type="evidence" value="ECO:0007669"/>
    <property type="project" value="InterPro"/>
</dbReference>
<dbReference type="GO" id="GO:0005524">
    <property type="term" value="F:ATP binding"/>
    <property type="evidence" value="ECO:0007669"/>
    <property type="project" value="UniProtKB-KW"/>
</dbReference>
<evidence type="ECO:0000256" key="2">
    <source>
        <dbReference type="ARBA" id="ARBA00022741"/>
    </source>
</evidence>
<evidence type="ECO:0000313" key="6">
    <source>
        <dbReference type="Proteomes" id="UP000000467"/>
    </source>
</evidence>
<dbReference type="InterPro" id="IPR027417">
    <property type="entry name" value="P-loop_NTPase"/>
</dbReference>
<accession>K4LKP6</accession>
<dbReference type="KEGG" id="tpz:Tph_c23600"/>
<dbReference type="HOGENOM" id="CLU_000604_1_22_9"/>
<dbReference type="STRING" id="1089553.Tph_c23600"/>
<name>K4LKP6_THEPS</name>
<gene>
    <name evidence="5" type="ordered locus">Tph_c23600</name>
</gene>